<dbReference type="InterPro" id="IPR008949">
    <property type="entry name" value="Isoprenoid_synthase_dom_sf"/>
</dbReference>
<evidence type="ECO:0000313" key="3">
    <source>
        <dbReference type="Proteomes" id="UP000001396"/>
    </source>
</evidence>
<dbReference type="InParanoid" id="D3BQL8"/>
<dbReference type="Gene3D" id="1.10.600.10">
    <property type="entry name" value="Farnesyl Diphosphate Synthase"/>
    <property type="match status" value="1"/>
</dbReference>
<dbReference type="Pfam" id="PF19086">
    <property type="entry name" value="Terpene_syn_C_2"/>
    <property type="match status" value="1"/>
</dbReference>
<name>D3BQL8_HETP5</name>
<dbReference type="GO" id="GO:0010333">
    <property type="term" value="F:terpene synthase activity"/>
    <property type="evidence" value="ECO:0007669"/>
    <property type="project" value="InterPro"/>
</dbReference>
<dbReference type="EMBL" id="ADBJ01000047">
    <property type="protein sequence ID" value="EFA76438.1"/>
    <property type="molecule type" value="Genomic_DNA"/>
</dbReference>
<sequence>MEQFGLLNDENSEKYRPWFTGISKFVRNMWPLADQEAIELGTHFFIFANVFDDLIDTNEPEIGMKQINRAINIVRFGKLEDEPTPLERDLIYFFENLEVRFGNQNPVLNQFRNVFIDYFNGLMPWQNIKKLNGDMSMNLYYNMRNLNIGVTPNFGIGVLFTMKRLNSNILLDPLWKCLKEQAGRICALYNDVFSYEKELKENDVRMNSFHFMKTQNNWTDQECLEFVEKELDDCFEQYFIHENLIIQKFIPTLQIKEDQEEFYQIVDIFHKIVSSVLNMYKQKPKYKSTDSIFVELRI</sequence>
<evidence type="ECO:0000313" key="2">
    <source>
        <dbReference type="EMBL" id="EFA76438.1"/>
    </source>
</evidence>
<reference evidence="2 3" key="1">
    <citation type="journal article" date="2011" name="Genome Res.">
        <title>Phylogeny-wide analysis of social amoeba genomes highlights ancient origins for complex intercellular communication.</title>
        <authorList>
            <person name="Heidel A.J."/>
            <person name="Lawal H.M."/>
            <person name="Felder M."/>
            <person name="Schilde C."/>
            <person name="Helps N.R."/>
            <person name="Tunggal B."/>
            <person name="Rivero F."/>
            <person name="John U."/>
            <person name="Schleicher M."/>
            <person name="Eichinger L."/>
            <person name="Platzer M."/>
            <person name="Noegel A.A."/>
            <person name="Schaap P."/>
            <person name="Gloeckner G."/>
        </authorList>
    </citation>
    <scope>NUCLEOTIDE SEQUENCE [LARGE SCALE GENOMIC DNA]</scope>
    <source>
        <strain evidence="3">ATCC 26659 / Pp 5 / PN500</strain>
    </source>
</reference>
<protein>
    <recommendedName>
        <fullName evidence="4">Terpene synthase</fullName>
    </recommendedName>
</protein>
<dbReference type="PANTHER" id="PTHR35201:SF4">
    <property type="entry name" value="BETA-PINACENE SYNTHASE-RELATED"/>
    <property type="match status" value="1"/>
</dbReference>
<gene>
    <name evidence="2" type="ORF">PPL_10203</name>
</gene>
<evidence type="ECO:0000256" key="1">
    <source>
        <dbReference type="ARBA" id="ARBA00006333"/>
    </source>
</evidence>
<dbReference type="SUPFAM" id="SSF48576">
    <property type="entry name" value="Terpenoid synthases"/>
    <property type="match status" value="1"/>
</dbReference>
<dbReference type="PANTHER" id="PTHR35201">
    <property type="entry name" value="TERPENE SYNTHASE"/>
    <property type="match status" value="1"/>
</dbReference>
<dbReference type="GO" id="GO:0046246">
    <property type="term" value="P:terpene biosynthetic process"/>
    <property type="evidence" value="ECO:0007669"/>
    <property type="project" value="UniProtKB-ARBA"/>
</dbReference>
<keyword evidence="3" id="KW-1185">Reference proteome</keyword>
<dbReference type="InterPro" id="IPR034686">
    <property type="entry name" value="Terpene_cyclase-like_2"/>
</dbReference>
<comment type="caution">
    <text evidence="2">The sequence shown here is derived from an EMBL/GenBank/DDBJ whole genome shotgun (WGS) entry which is preliminary data.</text>
</comment>
<dbReference type="AlphaFoldDB" id="D3BQL8"/>
<dbReference type="RefSeq" id="XP_020428570.1">
    <property type="nucleotide sequence ID" value="XM_020580985.1"/>
</dbReference>
<proteinExistence type="inferred from homology"/>
<dbReference type="Proteomes" id="UP000001396">
    <property type="component" value="Unassembled WGS sequence"/>
</dbReference>
<organism evidence="2 3">
    <name type="scientific">Heterostelium pallidum (strain ATCC 26659 / Pp 5 / PN500)</name>
    <name type="common">Cellular slime mold</name>
    <name type="synonym">Polysphondylium pallidum</name>
    <dbReference type="NCBI Taxonomy" id="670386"/>
    <lineage>
        <taxon>Eukaryota</taxon>
        <taxon>Amoebozoa</taxon>
        <taxon>Evosea</taxon>
        <taxon>Eumycetozoa</taxon>
        <taxon>Dictyostelia</taxon>
        <taxon>Acytosteliales</taxon>
        <taxon>Acytosteliaceae</taxon>
        <taxon>Heterostelium</taxon>
    </lineage>
</organism>
<evidence type="ECO:0008006" key="4">
    <source>
        <dbReference type="Google" id="ProtNLM"/>
    </source>
</evidence>
<comment type="similarity">
    <text evidence="1">Belongs to the terpene synthase family.</text>
</comment>
<accession>D3BQL8</accession>
<dbReference type="GeneID" id="31365674"/>